<keyword evidence="2 7" id="KW-0963">Cytoplasm</keyword>
<comment type="subcellular location">
    <subcellularLocation>
        <location evidence="7">Cytoplasm</location>
        <location evidence="7">Nucleoid</location>
    </subcellularLocation>
</comment>
<comment type="subunit">
    <text evidence="7">Forms oligomers.</text>
</comment>
<feature type="domain" description="SpoVT-AbrB" evidence="8">
    <location>
        <begin position="5"/>
        <end position="47"/>
    </location>
</feature>
<sequence>MFVGEYYHSLDEKGRLIIPNDFRQLLGETFYLTRGFERCLNIYTITDWNNFSQIISSFSPTDNLMRRLCRFWFSGSIQVTTDKLGRILIPSFLIEYAGLSKEVVIIGAGKHIEIWAKEKWEDFNKEENILENMNEINSKVAELWKK</sequence>
<dbReference type="AlphaFoldDB" id="A0A7C2CP46"/>
<evidence type="ECO:0000256" key="6">
    <source>
        <dbReference type="ARBA" id="ARBA00023163"/>
    </source>
</evidence>
<dbReference type="Pfam" id="PF02381">
    <property type="entry name" value="MraZ"/>
    <property type="match status" value="2"/>
</dbReference>
<protein>
    <recommendedName>
        <fullName evidence="1 7">Transcriptional regulator MraZ</fullName>
    </recommendedName>
</protein>
<evidence type="ECO:0000259" key="8">
    <source>
        <dbReference type="PROSITE" id="PS51740"/>
    </source>
</evidence>
<evidence type="ECO:0000256" key="5">
    <source>
        <dbReference type="ARBA" id="ARBA00023125"/>
    </source>
</evidence>
<reference evidence="9" key="1">
    <citation type="journal article" date="2020" name="mSystems">
        <title>Genome- and Community-Level Interaction Insights into Carbon Utilization and Element Cycling Functions of Hydrothermarchaeota in Hydrothermal Sediment.</title>
        <authorList>
            <person name="Zhou Z."/>
            <person name="Liu Y."/>
            <person name="Xu W."/>
            <person name="Pan J."/>
            <person name="Luo Z.H."/>
            <person name="Li M."/>
        </authorList>
    </citation>
    <scope>NUCLEOTIDE SEQUENCE [LARGE SCALE GENOMIC DNA]</scope>
    <source>
        <strain evidence="9">SpSt-70</strain>
    </source>
</reference>
<dbReference type="EMBL" id="DTDV01000015">
    <property type="protein sequence ID" value="HGK23856.1"/>
    <property type="molecule type" value="Genomic_DNA"/>
</dbReference>
<dbReference type="FunFam" id="3.40.1550.20:FF:000002">
    <property type="entry name" value="Transcriptional regulator MraZ"/>
    <property type="match status" value="1"/>
</dbReference>
<evidence type="ECO:0000256" key="1">
    <source>
        <dbReference type="ARBA" id="ARBA00013860"/>
    </source>
</evidence>
<dbReference type="PROSITE" id="PS51740">
    <property type="entry name" value="SPOVT_ABRB"/>
    <property type="match status" value="2"/>
</dbReference>
<dbReference type="InterPro" id="IPR037914">
    <property type="entry name" value="SpoVT-AbrB_sf"/>
</dbReference>
<dbReference type="InterPro" id="IPR038619">
    <property type="entry name" value="MraZ_sf"/>
</dbReference>
<comment type="similarity">
    <text evidence="7">Belongs to the MraZ family.</text>
</comment>
<dbReference type="PANTHER" id="PTHR34701:SF1">
    <property type="entry name" value="TRANSCRIPTIONAL REGULATOR MRAZ"/>
    <property type="match status" value="1"/>
</dbReference>
<dbReference type="GO" id="GO:0005737">
    <property type="term" value="C:cytoplasm"/>
    <property type="evidence" value="ECO:0007669"/>
    <property type="project" value="UniProtKB-UniRule"/>
</dbReference>
<keyword evidence="5 7" id="KW-0238">DNA-binding</keyword>
<dbReference type="GO" id="GO:0003700">
    <property type="term" value="F:DNA-binding transcription factor activity"/>
    <property type="evidence" value="ECO:0007669"/>
    <property type="project" value="UniProtKB-UniRule"/>
</dbReference>
<evidence type="ECO:0000256" key="2">
    <source>
        <dbReference type="ARBA" id="ARBA00022490"/>
    </source>
</evidence>
<feature type="domain" description="SpoVT-AbrB" evidence="8">
    <location>
        <begin position="76"/>
        <end position="119"/>
    </location>
</feature>
<evidence type="ECO:0000256" key="4">
    <source>
        <dbReference type="ARBA" id="ARBA00023015"/>
    </source>
</evidence>
<keyword evidence="4 7" id="KW-0805">Transcription regulation</keyword>
<organism evidence="9">
    <name type="scientific">Dictyoglomus thermophilum</name>
    <dbReference type="NCBI Taxonomy" id="14"/>
    <lineage>
        <taxon>Bacteria</taxon>
        <taxon>Pseudomonadati</taxon>
        <taxon>Dictyoglomota</taxon>
        <taxon>Dictyoglomia</taxon>
        <taxon>Dictyoglomales</taxon>
        <taxon>Dictyoglomaceae</taxon>
        <taxon>Dictyoglomus</taxon>
    </lineage>
</organism>
<dbReference type="InterPro" id="IPR020603">
    <property type="entry name" value="MraZ_dom"/>
</dbReference>
<comment type="caution">
    <text evidence="9">The sequence shown here is derived from an EMBL/GenBank/DDBJ whole genome shotgun (WGS) entry which is preliminary data.</text>
</comment>
<proteinExistence type="inferred from homology"/>
<name>A0A7C2CP46_DICTH</name>
<dbReference type="GO" id="GO:0009295">
    <property type="term" value="C:nucleoid"/>
    <property type="evidence" value="ECO:0007669"/>
    <property type="project" value="UniProtKB-SubCell"/>
</dbReference>
<dbReference type="InterPro" id="IPR035642">
    <property type="entry name" value="MraZ_N"/>
</dbReference>
<dbReference type="SUPFAM" id="SSF89447">
    <property type="entry name" value="AbrB/MazE/MraZ-like"/>
    <property type="match status" value="1"/>
</dbReference>
<keyword evidence="3" id="KW-0677">Repeat</keyword>
<gene>
    <name evidence="7 9" type="primary">mraZ</name>
    <name evidence="9" type="ORF">ENU78_05335</name>
</gene>
<dbReference type="InterPro" id="IPR007159">
    <property type="entry name" value="SpoVT-AbrB_dom"/>
</dbReference>
<dbReference type="HAMAP" id="MF_01008">
    <property type="entry name" value="MraZ"/>
    <property type="match status" value="1"/>
</dbReference>
<keyword evidence="6 7" id="KW-0804">Transcription</keyword>
<dbReference type="InterPro" id="IPR003444">
    <property type="entry name" value="MraZ"/>
</dbReference>
<accession>A0A7C2CP46</accession>
<dbReference type="Gene3D" id="3.40.1550.20">
    <property type="entry name" value="Transcriptional regulator MraZ domain"/>
    <property type="match status" value="1"/>
</dbReference>
<dbReference type="GO" id="GO:2000143">
    <property type="term" value="P:negative regulation of DNA-templated transcription initiation"/>
    <property type="evidence" value="ECO:0007669"/>
    <property type="project" value="TreeGrafter"/>
</dbReference>
<evidence type="ECO:0000256" key="7">
    <source>
        <dbReference type="HAMAP-Rule" id="MF_01008"/>
    </source>
</evidence>
<evidence type="ECO:0000313" key="9">
    <source>
        <dbReference type="EMBL" id="HGK23856.1"/>
    </source>
</evidence>
<dbReference type="InterPro" id="IPR035644">
    <property type="entry name" value="MraZ_C"/>
</dbReference>
<dbReference type="NCBIfam" id="TIGR00242">
    <property type="entry name" value="division/cell wall cluster transcriptional repressor MraZ"/>
    <property type="match status" value="1"/>
</dbReference>
<dbReference type="CDD" id="cd16321">
    <property type="entry name" value="MraZ_C"/>
    <property type="match status" value="1"/>
</dbReference>
<dbReference type="PANTHER" id="PTHR34701">
    <property type="entry name" value="TRANSCRIPTIONAL REGULATOR MRAZ"/>
    <property type="match status" value="1"/>
</dbReference>
<dbReference type="GO" id="GO:0000976">
    <property type="term" value="F:transcription cis-regulatory region binding"/>
    <property type="evidence" value="ECO:0007669"/>
    <property type="project" value="TreeGrafter"/>
</dbReference>
<evidence type="ECO:0000256" key="3">
    <source>
        <dbReference type="ARBA" id="ARBA00022737"/>
    </source>
</evidence>
<dbReference type="CDD" id="cd16320">
    <property type="entry name" value="MraZ_N"/>
    <property type="match status" value="1"/>
</dbReference>